<evidence type="ECO:0000313" key="3">
    <source>
        <dbReference type="Proteomes" id="UP001592530"/>
    </source>
</evidence>
<dbReference type="EMBL" id="JBHEZY010000011">
    <property type="protein sequence ID" value="MFC1434029.1"/>
    <property type="molecule type" value="Genomic_DNA"/>
</dbReference>
<protein>
    <submittedName>
        <fullName evidence="2">Cyclase family protein</fullName>
    </submittedName>
</protein>
<sequence length="335" mass="36090">MANEAETNEAETNETAPDTRLGTTEAEVEQYMASLSNWGRWGEDDRLGTLNLITDQTRLAAAQSIRTGRAVSLSRDIDPLNADTLGSGLSLVQRFMGLHEAGDHLEGQSVRFDAVTEYVGISAHGSSTHIDGLAHYSWDGRTYNGFPESDTTSGRGAKSLSVHHAQHGFVTRGVLLDIAALHGVRWLERGHGVSPEELEAAEAAQGVTVRPGDALLIHTGNVEAILTEGPDAIGPAARQAGLHASCLPFLRERDVAVLGNDGIQDVQPSGYSLNFLRPIHAVSLVAMGLWLIDNMQLTELAKACQEENRWEFFFAALPWRMVGVTSSASNPVAVF</sequence>
<accession>A0ABV6X6X8</accession>
<dbReference type="SUPFAM" id="SSF102198">
    <property type="entry name" value="Putative cyclase"/>
    <property type="match status" value="1"/>
</dbReference>
<organism evidence="2 3">
    <name type="scientific">Streptacidiphilus alkalitolerans</name>
    <dbReference type="NCBI Taxonomy" id="3342712"/>
    <lineage>
        <taxon>Bacteria</taxon>
        <taxon>Bacillati</taxon>
        <taxon>Actinomycetota</taxon>
        <taxon>Actinomycetes</taxon>
        <taxon>Kitasatosporales</taxon>
        <taxon>Streptomycetaceae</taxon>
        <taxon>Streptacidiphilus</taxon>
    </lineage>
</organism>
<comment type="caution">
    <text evidence="2">The sequence shown here is derived from an EMBL/GenBank/DDBJ whole genome shotgun (WGS) entry which is preliminary data.</text>
</comment>
<proteinExistence type="predicted"/>
<dbReference type="Pfam" id="PF04199">
    <property type="entry name" value="Cyclase"/>
    <property type="match status" value="1"/>
</dbReference>
<dbReference type="PANTHER" id="PTHR34861">
    <property type="match status" value="1"/>
</dbReference>
<dbReference type="Proteomes" id="UP001592530">
    <property type="component" value="Unassembled WGS sequence"/>
</dbReference>
<gene>
    <name evidence="2" type="ORF">ACEZDB_25590</name>
</gene>
<dbReference type="InterPro" id="IPR007325">
    <property type="entry name" value="KFase/CYL"/>
</dbReference>
<dbReference type="Gene3D" id="3.50.30.50">
    <property type="entry name" value="Putative cyclase"/>
    <property type="match status" value="1"/>
</dbReference>
<name>A0ABV6X6X8_9ACTN</name>
<feature type="compositionally biased region" description="Acidic residues" evidence="1">
    <location>
        <begin position="1"/>
        <end position="12"/>
    </location>
</feature>
<evidence type="ECO:0000256" key="1">
    <source>
        <dbReference type="SAM" id="MobiDB-lite"/>
    </source>
</evidence>
<dbReference type="InterPro" id="IPR037175">
    <property type="entry name" value="KFase_sf"/>
</dbReference>
<reference evidence="2 3" key="1">
    <citation type="submission" date="2024-09" db="EMBL/GenBank/DDBJ databases">
        <authorList>
            <person name="Lee S.D."/>
        </authorList>
    </citation>
    <scope>NUCLEOTIDE SEQUENCE [LARGE SCALE GENOMIC DNA]</scope>
    <source>
        <strain evidence="2 3">N1-3</strain>
    </source>
</reference>
<feature type="region of interest" description="Disordered" evidence="1">
    <location>
        <begin position="1"/>
        <end position="23"/>
    </location>
</feature>
<evidence type="ECO:0000313" key="2">
    <source>
        <dbReference type="EMBL" id="MFC1434029.1"/>
    </source>
</evidence>
<dbReference type="RefSeq" id="WP_380556308.1">
    <property type="nucleotide sequence ID" value="NZ_JBHEZY010000011.1"/>
</dbReference>